<evidence type="ECO:0000313" key="11">
    <source>
        <dbReference type="EMBL" id="ERE65098.1"/>
    </source>
</evidence>
<feature type="transmembrane region" description="Helical" evidence="9">
    <location>
        <begin position="252"/>
        <end position="271"/>
    </location>
</feature>
<dbReference type="Pfam" id="PF13520">
    <property type="entry name" value="AA_permease_2"/>
    <property type="match status" value="1"/>
</dbReference>
<name>A0A061HXM9_CRIGR</name>
<organism evidence="11 12">
    <name type="scientific">Cricetulus griseus</name>
    <name type="common">Chinese hamster</name>
    <name type="synonym">Cricetulus barabensis griseus</name>
    <dbReference type="NCBI Taxonomy" id="10029"/>
    <lineage>
        <taxon>Eukaryota</taxon>
        <taxon>Metazoa</taxon>
        <taxon>Chordata</taxon>
        <taxon>Craniata</taxon>
        <taxon>Vertebrata</taxon>
        <taxon>Euteleostomi</taxon>
        <taxon>Mammalia</taxon>
        <taxon>Eutheria</taxon>
        <taxon>Euarchontoglires</taxon>
        <taxon>Glires</taxon>
        <taxon>Rodentia</taxon>
        <taxon>Myomorpha</taxon>
        <taxon>Muroidea</taxon>
        <taxon>Cricetidae</taxon>
        <taxon>Cricetinae</taxon>
        <taxon>Cricetulus</taxon>
    </lineage>
</organism>
<feature type="domain" description="Cationic amino acid transporter C-terminal" evidence="10">
    <location>
        <begin position="341"/>
        <end position="391"/>
    </location>
</feature>
<comment type="subcellular location">
    <subcellularLocation>
        <location evidence="1">Endomembrane system</location>
        <topology evidence="1">Multi-pass membrane protein</topology>
    </subcellularLocation>
</comment>
<dbReference type="InterPro" id="IPR029485">
    <property type="entry name" value="CAT_C"/>
</dbReference>
<evidence type="ECO:0000313" key="12">
    <source>
        <dbReference type="Proteomes" id="UP000030759"/>
    </source>
</evidence>
<evidence type="ECO:0000256" key="9">
    <source>
        <dbReference type="SAM" id="Phobius"/>
    </source>
</evidence>
<feature type="transmembrane region" description="Helical" evidence="9">
    <location>
        <begin position="312"/>
        <end position="331"/>
    </location>
</feature>
<evidence type="ECO:0000256" key="3">
    <source>
        <dbReference type="ARBA" id="ARBA00022448"/>
    </source>
</evidence>
<accession>A0A061HXM9</accession>
<dbReference type="PANTHER" id="PTHR43243">
    <property type="entry name" value="INNER MEMBRANE TRANSPORTER YGJI-RELATED"/>
    <property type="match status" value="1"/>
</dbReference>
<gene>
    <name evidence="11" type="ORF">H671_xg20519</name>
</gene>
<feature type="transmembrane region" description="Helical" evidence="9">
    <location>
        <begin position="283"/>
        <end position="300"/>
    </location>
</feature>
<sequence>MRWQALRRFGQKLVRRRVLEPGMGETRLARCLSTLDLVALGVGSTLGAGVYVLAGEVAKDKAGPSIVICFLVAALSSVLAGLCYAEFGARVPGSGSAYLYSYVTVGELWAFTTGWNLILSYVIGTASVARAWSSAFDNLIGNHISETLKGTISLHVPHVLAEYPDFFALALVLLLTGLLALGASESALVTKVFTGANLLVLGFVIISGFIMGDLKNWKLTKEDYCLDMGGPNVTCSFESMGSGGFMPFGVEGILRGAATCFYAFVGFDCIATTGEEARNPQRSIPMAVLLTVLCLVLTWWTTPLSSGDPVWITVVVLILGLILGIVGVIWKQPQNNTPLHFKVPVLPLLPLVSIFVNIYLMMQMTSGTWARFGIWMLIGFAIYFGYGIRHSVEEVKNHQTLPKTRTRTVDLDLTASCVHTI</sequence>
<dbReference type="InterPro" id="IPR002293">
    <property type="entry name" value="AA/rel_permease1"/>
</dbReference>
<comment type="similarity">
    <text evidence="2">Belongs to the amino acid-polyamine-organocation (APC) superfamily. Cationic amino acid transporter (CAT) (TC 2.A.3.3) family.</text>
</comment>
<keyword evidence="3" id="KW-0813">Transport</keyword>
<dbReference type="Pfam" id="PF13906">
    <property type="entry name" value="AA_permease_C"/>
    <property type="match status" value="1"/>
</dbReference>
<dbReference type="GO" id="GO:0046943">
    <property type="term" value="F:carboxylic acid transmembrane transporter activity"/>
    <property type="evidence" value="ECO:0007669"/>
    <property type="project" value="UniProtKB-ARBA"/>
</dbReference>
<dbReference type="PIRSF" id="PIRSF006060">
    <property type="entry name" value="AA_transporter"/>
    <property type="match status" value="1"/>
</dbReference>
<feature type="transmembrane region" description="Helical" evidence="9">
    <location>
        <begin position="343"/>
        <end position="362"/>
    </location>
</feature>
<evidence type="ECO:0000256" key="7">
    <source>
        <dbReference type="ARBA" id="ARBA00023136"/>
    </source>
</evidence>
<keyword evidence="7 9" id="KW-0472">Membrane</keyword>
<dbReference type="GO" id="GO:0012505">
    <property type="term" value="C:endomembrane system"/>
    <property type="evidence" value="ECO:0007669"/>
    <property type="project" value="UniProtKB-SubCell"/>
</dbReference>
<evidence type="ECO:0000259" key="10">
    <source>
        <dbReference type="Pfam" id="PF13906"/>
    </source>
</evidence>
<keyword evidence="8" id="KW-0325">Glycoprotein</keyword>
<keyword evidence="5" id="KW-0029">Amino-acid transport</keyword>
<evidence type="ECO:0000256" key="1">
    <source>
        <dbReference type="ARBA" id="ARBA00004127"/>
    </source>
</evidence>
<evidence type="ECO:0000256" key="5">
    <source>
        <dbReference type="ARBA" id="ARBA00022970"/>
    </source>
</evidence>
<feature type="transmembrane region" description="Helical" evidence="9">
    <location>
        <begin position="65"/>
        <end position="85"/>
    </location>
</feature>
<evidence type="ECO:0000256" key="4">
    <source>
        <dbReference type="ARBA" id="ARBA00022692"/>
    </source>
</evidence>
<evidence type="ECO:0000256" key="8">
    <source>
        <dbReference type="ARBA" id="ARBA00023180"/>
    </source>
</evidence>
<feature type="transmembrane region" description="Helical" evidence="9">
    <location>
        <begin position="195"/>
        <end position="212"/>
    </location>
</feature>
<dbReference type="PANTHER" id="PTHR43243:SF20">
    <property type="entry name" value="CATIONIC AMINO ACID TRANSPORTER 3"/>
    <property type="match status" value="1"/>
</dbReference>
<keyword evidence="6 9" id="KW-1133">Transmembrane helix</keyword>
<feature type="transmembrane region" description="Helical" evidence="9">
    <location>
        <begin position="368"/>
        <end position="386"/>
    </location>
</feature>
<dbReference type="FunFam" id="1.20.1740.10:FF:000024">
    <property type="entry name" value="High affinity cationic amino acid transporter 1"/>
    <property type="match status" value="1"/>
</dbReference>
<reference evidence="12" key="1">
    <citation type="journal article" date="2013" name="Nat. Biotechnol.">
        <title>Chinese hamster genome sequenced from sorted chromosomes.</title>
        <authorList>
            <person name="Brinkrolf K."/>
            <person name="Rupp O."/>
            <person name="Laux H."/>
            <person name="Kollin F."/>
            <person name="Ernst W."/>
            <person name="Linke B."/>
            <person name="Kofler R."/>
            <person name="Romand S."/>
            <person name="Hesse F."/>
            <person name="Budach W.E."/>
            <person name="Galosy S."/>
            <person name="Muller D."/>
            <person name="Noll T."/>
            <person name="Wienberg J."/>
            <person name="Jostock T."/>
            <person name="Leonard M."/>
            <person name="Grillari J."/>
            <person name="Tauch A."/>
            <person name="Goesmann A."/>
            <person name="Helk B."/>
            <person name="Mott J.E."/>
            <person name="Puhler A."/>
            <person name="Borth N."/>
        </authorList>
    </citation>
    <scope>NUCLEOTIDE SEQUENCE [LARGE SCALE GENOMIC DNA]</scope>
    <source>
        <strain evidence="12">17A/GY</strain>
    </source>
</reference>
<evidence type="ECO:0000256" key="2">
    <source>
        <dbReference type="ARBA" id="ARBA00008572"/>
    </source>
</evidence>
<dbReference type="AlphaFoldDB" id="A0A061HXM9"/>
<dbReference type="GO" id="GO:0015171">
    <property type="term" value="F:amino acid transmembrane transporter activity"/>
    <property type="evidence" value="ECO:0007669"/>
    <property type="project" value="UniProtKB-ARBA"/>
</dbReference>
<dbReference type="Gene3D" id="1.20.1740.10">
    <property type="entry name" value="Amino acid/polyamine transporter I"/>
    <property type="match status" value="2"/>
</dbReference>
<feature type="transmembrane region" description="Helical" evidence="9">
    <location>
        <begin position="32"/>
        <end position="53"/>
    </location>
</feature>
<keyword evidence="4 9" id="KW-0812">Transmembrane</keyword>
<feature type="transmembrane region" description="Helical" evidence="9">
    <location>
        <begin position="97"/>
        <end position="123"/>
    </location>
</feature>
<protein>
    <submittedName>
        <fullName evidence="11">Cationic amino acid transporter 3-like protein</fullName>
    </submittedName>
</protein>
<dbReference type="GO" id="GO:0005886">
    <property type="term" value="C:plasma membrane"/>
    <property type="evidence" value="ECO:0007669"/>
    <property type="project" value="TreeGrafter"/>
</dbReference>
<dbReference type="EMBL" id="KE685762">
    <property type="protein sequence ID" value="ERE65098.1"/>
    <property type="molecule type" value="Genomic_DNA"/>
</dbReference>
<dbReference type="Proteomes" id="UP000030759">
    <property type="component" value="Unassembled WGS sequence"/>
</dbReference>
<proteinExistence type="inferred from homology"/>
<feature type="transmembrane region" description="Helical" evidence="9">
    <location>
        <begin position="166"/>
        <end position="183"/>
    </location>
</feature>
<evidence type="ECO:0000256" key="6">
    <source>
        <dbReference type="ARBA" id="ARBA00022989"/>
    </source>
</evidence>